<dbReference type="OrthoDB" id="2014058at2759"/>
<dbReference type="EMBL" id="MU006790">
    <property type="protein sequence ID" value="KAF2638425.1"/>
    <property type="molecule type" value="Genomic_DNA"/>
</dbReference>
<proteinExistence type="predicted"/>
<evidence type="ECO:0008006" key="4">
    <source>
        <dbReference type="Google" id="ProtNLM"/>
    </source>
</evidence>
<keyword evidence="1" id="KW-0812">Transmembrane</keyword>
<keyword evidence="3" id="KW-1185">Reference proteome</keyword>
<keyword evidence="1" id="KW-0472">Membrane</keyword>
<dbReference type="Proteomes" id="UP000799753">
    <property type="component" value="Unassembled WGS sequence"/>
</dbReference>
<protein>
    <recommendedName>
        <fullName evidence="4">NADH:ubiquinone oxidoreductase 20.1kD subunit</fullName>
    </recommendedName>
</protein>
<evidence type="ECO:0000313" key="2">
    <source>
        <dbReference type="EMBL" id="KAF2638425.1"/>
    </source>
</evidence>
<dbReference type="PANTHER" id="PTHR12840:SF1">
    <property type="entry name" value="NADH DEHYDROGENASE [UBIQUINONE] 1 BETA SUBCOMPLEX SUBUNIT 8, MITOCHONDRIAL"/>
    <property type="match status" value="1"/>
</dbReference>
<gene>
    <name evidence="2" type="ORF">P280DRAFT_405197</name>
</gene>
<keyword evidence="1" id="KW-1133">Transmembrane helix</keyword>
<organism evidence="2 3">
    <name type="scientific">Massarina eburnea CBS 473.64</name>
    <dbReference type="NCBI Taxonomy" id="1395130"/>
    <lineage>
        <taxon>Eukaryota</taxon>
        <taxon>Fungi</taxon>
        <taxon>Dikarya</taxon>
        <taxon>Ascomycota</taxon>
        <taxon>Pezizomycotina</taxon>
        <taxon>Dothideomycetes</taxon>
        <taxon>Pleosporomycetidae</taxon>
        <taxon>Pleosporales</taxon>
        <taxon>Massarineae</taxon>
        <taxon>Massarinaceae</taxon>
        <taxon>Massarina</taxon>
    </lineage>
</organism>
<dbReference type="Pfam" id="PF05821">
    <property type="entry name" value="NDUF_B8"/>
    <property type="match status" value="1"/>
</dbReference>
<dbReference type="PANTHER" id="PTHR12840">
    <property type="entry name" value="NADH-UBIQUINONE OXIDOREDUCTASE ASHI SUBUNIT"/>
    <property type="match status" value="1"/>
</dbReference>
<reference evidence="2" key="1">
    <citation type="journal article" date="2020" name="Stud. Mycol.">
        <title>101 Dothideomycetes genomes: a test case for predicting lifestyles and emergence of pathogens.</title>
        <authorList>
            <person name="Haridas S."/>
            <person name="Albert R."/>
            <person name="Binder M."/>
            <person name="Bloem J."/>
            <person name="Labutti K."/>
            <person name="Salamov A."/>
            <person name="Andreopoulos B."/>
            <person name="Baker S."/>
            <person name="Barry K."/>
            <person name="Bills G."/>
            <person name="Bluhm B."/>
            <person name="Cannon C."/>
            <person name="Castanera R."/>
            <person name="Culley D."/>
            <person name="Daum C."/>
            <person name="Ezra D."/>
            <person name="Gonzalez J."/>
            <person name="Henrissat B."/>
            <person name="Kuo A."/>
            <person name="Liang C."/>
            <person name="Lipzen A."/>
            <person name="Lutzoni F."/>
            <person name="Magnuson J."/>
            <person name="Mondo S."/>
            <person name="Nolan M."/>
            <person name="Ohm R."/>
            <person name="Pangilinan J."/>
            <person name="Park H.-J."/>
            <person name="Ramirez L."/>
            <person name="Alfaro M."/>
            <person name="Sun H."/>
            <person name="Tritt A."/>
            <person name="Yoshinaga Y."/>
            <person name="Zwiers L.-H."/>
            <person name="Turgeon B."/>
            <person name="Goodwin S."/>
            <person name="Spatafora J."/>
            <person name="Crous P."/>
            <person name="Grigoriev I."/>
        </authorList>
    </citation>
    <scope>NUCLEOTIDE SEQUENCE</scope>
    <source>
        <strain evidence="2">CBS 473.64</strain>
    </source>
</reference>
<evidence type="ECO:0000313" key="3">
    <source>
        <dbReference type="Proteomes" id="UP000799753"/>
    </source>
</evidence>
<dbReference type="AlphaFoldDB" id="A0A6A6RTI1"/>
<dbReference type="InterPro" id="IPR008699">
    <property type="entry name" value="NDUFB8"/>
</dbReference>
<sequence>MLSRRIVAARPLARALAPAIPRRPHAFQQVRTALTDAERVELADPNMNGGYINPPPELRNNRDPYDDWWDQQDRRNYGEPCHEDHDILGAIALHDYNHFTPSWGFVLLGSFIATAFGLCGVMSLVYPDKVSVPKQYEGGLEAELGGPRAVRVSRGAGVLGRSANEYRRQSPAIRPCGSISVVNRCVHGPNLLFAHVSCCPFPLHHPVITHFSFIIDSCVLFSLSFFEIRIFPYH</sequence>
<accession>A0A6A6RTI1</accession>
<name>A0A6A6RTI1_9PLEO</name>
<feature type="transmembrane region" description="Helical" evidence="1">
    <location>
        <begin position="103"/>
        <end position="126"/>
    </location>
</feature>
<feature type="transmembrane region" description="Helical" evidence="1">
    <location>
        <begin position="207"/>
        <end position="226"/>
    </location>
</feature>
<evidence type="ECO:0000256" key="1">
    <source>
        <dbReference type="SAM" id="Phobius"/>
    </source>
</evidence>
<dbReference type="GO" id="GO:0005739">
    <property type="term" value="C:mitochondrion"/>
    <property type="evidence" value="ECO:0007669"/>
    <property type="project" value="InterPro"/>
</dbReference>